<comment type="catalytic activity">
    <reaction evidence="16">
        <text>phytol + CTP = phytyl phosphate + CDP + H(+)</text>
        <dbReference type="Rhea" id="RHEA:38055"/>
        <dbReference type="ChEBI" id="CHEBI:15378"/>
        <dbReference type="ChEBI" id="CHEBI:17327"/>
        <dbReference type="ChEBI" id="CHEBI:37563"/>
        <dbReference type="ChEBI" id="CHEBI:58069"/>
        <dbReference type="ChEBI" id="CHEBI:75483"/>
        <dbReference type="EC" id="2.7.1.182"/>
    </reaction>
</comment>
<evidence type="ECO:0000256" key="2">
    <source>
        <dbReference type="ARBA" id="ARBA00010794"/>
    </source>
</evidence>
<keyword evidence="5" id="KW-0808">Transferase</keyword>
<dbReference type="GO" id="GO:0009507">
    <property type="term" value="C:chloroplast"/>
    <property type="evidence" value="ECO:0007669"/>
    <property type="project" value="UniProtKB-SubCell"/>
</dbReference>
<evidence type="ECO:0000256" key="5">
    <source>
        <dbReference type="ARBA" id="ARBA00022679"/>
    </source>
</evidence>
<dbReference type="EC" id="2.7.1.182" evidence="15"/>
<evidence type="ECO:0000256" key="13">
    <source>
        <dbReference type="ARBA" id="ARBA00023136"/>
    </source>
</evidence>
<sequence>MLLALQVPRAFRQSVERLRRELEAHLGHALGHEEDVPFAQACVHCLEIYHSLRTANEAPCGGLRPVFRLIDFVLRSRTWLPLLRWHDENLETITATRVGVRAVEAAWNAGGSGSVNTSRAGWLPQRTVITATLGIQGSALRLLTACLCQAAAAVQGEDASARRGQGQPAPPPPPPGLVDRMARSLRALLASHSLRRYARLTAQAADAAAAASGAVNPQQPQPDEPPVSSAQVLEDLLSSLSSLVESAAGFLRQPGMAARMASAGGSSSTRPTGATAAAGAAGATAGASAAARRSAARAAGRSAAAGGSRAAAAQLPSHQPPPPPPLNVLLLSELAASGFYDQLARLVVHTAAADGRWWLQQQQLRQASSRGGGAGFAAVALVLPAVTGRTEATRELADGLCTLLEQSGLLWVDCVNVLEAGGGSSSSSGSAAAAAAASRRQQRLHQQHQQQPPPPAPWGVCLEFMVLSLASASLAAAGFGGGAGGVWGLPPELAAGMPILVLPASSAVGVRLGGPGFLLEHLCHSGGGGGVRFTHLSSWPFRILIHTLCVTQRAARVRSRSAAATPAATGPVPVAVGEEASCWRFPVSPRAAQEVLVAVVELAAASMDESGLTPRRSAGRSSRSGSSTCGGSSGSSRGGSSGSHQAAAAGFSGLGSLGLKLTYSDGWEVGLDAVTAIKLVCDTQQARGQRKHPSAAERGPVAAVTRSAAAAPSGGGAGGPGGRAHGGPGMDTGGGGDVSGGGYPLLPVKFWRAAAAMLRRCAVLPTASSGASRLSWDRQLLLVMGWTRQIFMLEVMPGFELPPRPPRALRAALAGGVVPALEAAVRAAPDADMALELAAAFFNIPEDIFYPGACWPHLQQLLAFAPAAQTAALVTSLGKRLQGAVAQLASGGSSSISSSTAERKRRLWALVIGVLPADVEALSSLQSGSRTISTSSGSGIRAGSGESTGGPELLLQRQMRLLLSHAAHRWLPALSRCLRLPALQTPPTSHMTPLMVALQWLLRPLAEVATLDGQASQVDDALSDSASGACAWAAPANPDARAAAAAAAAAADSWRQWLLQEVEVVALVEAGLRTLAAMSQGCWTGAAAGLALVMNGTLTLLALAVPDALAPALRLPQPRGSPWHPDELQRVLLLHPVGYAPIGNGTEIKLAPLQGLEKLRGKAAALGQTDLWRLRREGAAMRPAAVRAALARLQAEGCFPEPPEPLLSPHGLAVEAAAVAAEAAAVAAEAAAASSGGGGGGAGGGGGGGAPQQREQQAGLQQLRWCGNPHCATLAGEGEAGLPLSLCTRCRCVRYCSRGCQAAHWRGGGHKEACPALTAAAAGAVAGAVTAPAAAAGQT</sequence>
<feature type="domain" description="MYND-type" evidence="19">
    <location>
        <begin position="1268"/>
        <end position="1314"/>
    </location>
</feature>
<evidence type="ECO:0000256" key="9">
    <source>
        <dbReference type="ARBA" id="ARBA00022777"/>
    </source>
</evidence>
<proteinExistence type="inferred from homology"/>
<evidence type="ECO:0000313" key="21">
    <source>
        <dbReference type="Proteomes" id="UP000006906"/>
    </source>
</evidence>
<evidence type="ECO:0000259" key="19">
    <source>
        <dbReference type="PROSITE" id="PS50865"/>
    </source>
</evidence>
<evidence type="ECO:0000256" key="18">
    <source>
        <dbReference type="SAM" id="MobiDB-lite"/>
    </source>
</evidence>
<evidence type="ECO:0000256" key="3">
    <source>
        <dbReference type="ARBA" id="ARBA00022528"/>
    </source>
</evidence>
<feature type="region of interest" description="Disordered" evidence="18">
    <location>
        <begin position="159"/>
        <end position="179"/>
    </location>
</feature>
<dbReference type="EMBL" id="CM008968">
    <property type="protein sequence ID" value="PNW81130.1"/>
    <property type="molecule type" value="Genomic_DNA"/>
</dbReference>
<dbReference type="GO" id="GO:0008270">
    <property type="term" value="F:zinc ion binding"/>
    <property type="evidence" value="ECO:0007669"/>
    <property type="project" value="UniProtKB-KW"/>
</dbReference>
<organism evidence="20 21">
    <name type="scientific">Chlamydomonas reinhardtii</name>
    <name type="common">Chlamydomonas smithii</name>
    <dbReference type="NCBI Taxonomy" id="3055"/>
    <lineage>
        <taxon>Eukaryota</taxon>
        <taxon>Viridiplantae</taxon>
        <taxon>Chlorophyta</taxon>
        <taxon>core chlorophytes</taxon>
        <taxon>Chlorophyceae</taxon>
        <taxon>CS clade</taxon>
        <taxon>Chlamydomonadales</taxon>
        <taxon>Chlamydomonadaceae</taxon>
        <taxon>Chlamydomonas</taxon>
    </lineage>
</organism>
<evidence type="ECO:0000256" key="7">
    <source>
        <dbReference type="ARBA" id="ARBA00022723"/>
    </source>
</evidence>
<feature type="region of interest" description="Disordered" evidence="18">
    <location>
        <begin position="422"/>
        <end position="454"/>
    </location>
</feature>
<dbReference type="InParanoid" id="A0A2K3DKT4"/>
<feature type="region of interest" description="Disordered" evidence="18">
    <location>
        <begin position="1236"/>
        <end position="1256"/>
    </location>
</feature>
<keyword evidence="8 17" id="KW-0863">Zinc-finger</keyword>
<comment type="similarity">
    <text evidence="2">Belongs to the polyprenol kinase family.</text>
</comment>
<feature type="compositionally biased region" description="Low complexity" evidence="18">
    <location>
        <begin position="425"/>
        <end position="439"/>
    </location>
</feature>
<dbReference type="OrthoDB" id="551542at2759"/>
<keyword evidence="12" id="KW-1133">Transmembrane helix</keyword>
<evidence type="ECO:0000256" key="11">
    <source>
        <dbReference type="ARBA" id="ARBA00022946"/>
    </source>
</evidence>
<dbReference type="GO" id="GO:0016301">
    <property type="term" value="F:kinase activity"/>
    <property type="evidence" value="ECO:0000318"/>
    <property type="project" value="GO_Central"/>
</dbReference>
<evidence type="ECO:0000256" key="1">
    <source>
        <dbReference type="ARBA" id="ARBA00004508"/>
    </source>
</evidence>
<dbReference type="InterPro" id="IPR039606">
    <property type="entry name" value="Phytol/farnesol_kinase"/>
</dbReference>
<evidence type="ECO:0000256" key="15">
    <source>
        <dbReference type="ARBA" id="ARBA00039024"/>
    </source>
</evidence>
<dbReference type="GO" id="GO:0016020">
    <property type="term" value="C:membrane"/>
    <property type="evidence" value="ECO:0007669"/>
    <property type="project" value="UniProtKB-SubCell"/>
</dbReference>
<comment type="subcellular location">
    <subcellularLocation>
        <location evidence="1">Plastid</location>
        <location evidence="1">Chloroplast membrane</location>
        <topology evidence="1">Multi-pass membrane protein</topology>
    </subcellularLocation>
</comment>
<gene>
    <name evidence="20" type="ORF">CHLRE_07g343750v5</name>
</gene>
<evidence type="ECO:0000256" key="4">
    <source>
        <dbReference type="ARBA" id="ARBA00022640"/>
    </source>
</evidence>
<dbReference type="PANTHER" id="PTHR32523">
    <property type="entry name" value="PHYTOL KINASE 1, CHLOROPLASTIC"/>
    <property type="match status" value="1"/>
</dbReference>
<dbReference type="SUPFAM" id="SSF144232">
    <property type="entry name" value="HIT/MYND zinc finger-like"/>
    <property type="match status" value="1"/>
</dbReference>
<keyword evidence="9" id="KW-0418">Kinase</keyword>
<evidence type="ECO:0000256" key="12">
    <source>
        <dbReference type="ARBA" id="ARBA00022989"/>
    </source>
</evidence>
<feature type="region of interest" description="Disordered" evidence="18">
    <location>
        <begin position="929"/>
        <end position="948"/>
    </location>
</feature>
<dbReference type="GeneID" id="66054147"/>
<feature type="compositionally biased region" description="Gly residues" evidence="18">
    <location>
        <begin position="1236"/>
        <end position="1250"/>
    </location>
</feature>
<evidence type="ECO:0000256" key="8">
    <source>
        <dbReference type="ARBA" id="ARBA00022771"/>
    </source>
</evidence>
<feature type="compositionally biased region" description="Low complexity" evidence="18">
    <location>
        <begin position="700"/>
        <end position="712"/>
    </location>
</feature>
<evidence type="ECO:0000256" key="6">
    <source>
        <dbReference type="ARBA" id="ARBA00022692"/>
    </source>
</evidence>
<keyword evidence="3" id="KW-0150">Chloroplast</keyword>
<keyword evidence="13" id="KW-0472">Membrane</keyword>
<name>A0A2K3DKT4_CHLRE</name>
<feature type="compositionally biased region" description="Gly residues" evidence="18">
    <location>
        <begin position="631"/>
        <end position="641"/>
    </location>
</feature>
<feature type="region of interest" description="Disordered" evidence="18">
    <location>
        <begin position="685"/>
        <end position="735"/>
    </location>
</feature>
<keyword evidence="7" id="KW-0479">Metal-binding</keyword>
<reference evidence="20 21" key="1">
    <citation type="journal article" date="2007" name="Science">
        <title>The Chlamydomonas genome reveals the evolution of key animal and plant functions.</title>
        <authorList>
            <person name="Merchant S.S."/>
            <person name="Prochnik S.E."/>
            <person name="Vallon O."/>
            <person name="Harris E.H."/>
            <person name="Karpowicz S.J."/>
            <person name="Witman G.B."/>
            <person name="Terry A."/>
            <person name="Salamov A."/>
            <person name="Fritz-Laylin L.K."/>
            <person name="Marechal-Drouard L."/>
            <person name="Marshall W.F."/>
            <person name="Qu L.H."/>
            <person name="Nelson D.R."/>
            <person name="Sanderfoot A.A."/>
            <person name="Spalding M.H."/>
            <person name="Kapitonov V.V."/>
            <person name="Ren Q."/>
            <person name="Ferris P."/>
            <person name="Lindquist E."/>
            <person name="Shapiro H."/>
            <person name="Lucas S.M."/>
            <person name="Grimwood J."/>
            <person name="Schmutz J."/>
            <person name="Cardol P."/>
            <person name="Cerutti H."/>
            <person name="Chanfreau G."/>
            <person name="Chen C.L."/>
            <person name="Cognat V."/>
            <person name="Croft M.T."/>
            <person name="Dent R."/>
            <person name="Dutcher S."/>
            <person name="Fernandez E."/>
            <person name="Fukuzawa H."/>
            <person name="Gonzalez-Ballester D."/>
            <person name="Gonzalez-Halphen D."/>
            <person name="Hallmann A."/>
            <person name="Hanikenne M."/>
            <person name="Hippler M."/>
            <person name="Inwood W."/>
            <person name="Jabbari K."/>
            <person name="Kalanon M."/>
            <person name="Kuras R."/>
            <person name="Lefebvre P.A."/>
            <person name="Lemaire S.D."/>
            <person name="Lobanov A.V."/>
            <person name="Lohr M."/>
            <person name="Manuell A."/>
            <person name="Meier I."/>
            <person name="Mets L."/>
            <person name="Mittag M."/>
            <person name="Mittelmeier T."/>
            <person name="Moroney J.V."/>
            <person name="Moseley J."/>
            <person name="Napoli C."/>
            <person name="Nedelcu A.M."/>
            <person name="Niyogi K."/>
            <person name="Novoselov S.V."/>
            <person name="Paulsen I.T."/>
            <person name="Pazour G."/>
            <person name="Purton S."/>
            <person name="Ral J.P."/>
            <person name="Riano-Pachon D.M."/>
            <person name="Riekhof W."/>
            <person name="Rymarquis L."/>
            <person name="Schroda M."/>
            <person name="Stern D."/>
            <person name="Umen J."/>
            <person name="Willows R."/>
            <person name="Wilson N."/>
            <person name="Zimmer S.L."/>
            <person name="Allmer J."/>
            <person name="Balk J."/>
            <person name="Bisova K."/>
            <person name="Chen C.J."/>
            <person name="Elias M."/>
            <person name="Gendler K."/>
            <person name="Hauser C."/>
            <person name="Lamb M.R."/>
            <person name="Ledford H."/>
            <person name="Long J.C."/>
            <person name="Minagawa J."/>
            <person name="Page M.D."/>
            <person name="Pan J."/>
            <person name="Pootakham W."/>
            <person name="Roje S."/>
            <person name="Rose A."/>
            <person name="Stahlberg E."/>
            <person name="Terauchi A.M."/>
            <person name="Yang P."/>
            <person name="Ball S."/>
            <person name="Bowler C."/>
            <person name="Dieckmann C.L."/>
            <person name="Gladyshev V.N."/>
            <person name="Green P."/>
            <person name="Jorgensen R."/>
            <person name="Mayfield S."/>
            <person name="Mueller-Roeber B."/>
            <person name="Rajamani S."/>
            <person name="Sayre R.T."/>
            <person name="Brokstein P."/>
            <person name="Dubchak I."/>
            <person name="Goodstein D."/>
            <person name="Hornick L."/>
            <person name="Huang Y.W."/>
            <person name="Jhaveri J."/>
            <person name="Luo Y."/>
            <person name="Martinez D."/>
            <person name="Ngau W.C."/>
            <person name="Otillar B."/>
            <person name="Poliakov A."/>
            <person name="Porter A."/>
            <person name="Szajkowski L."/>
            <person name="Werner G."/>
            <person name="Zhou K."/>
            <person name="Grigoriev I.V."/>
            <person name="Rokhsar D.S."/>
            <person name="Grossman A.R."/>
        </authorList>
    </citation>
    <scope>NUCLEOTIDE SEQUENCE [LARGE SCALE GENOMIC DNA]</scope>
    <source>
        <strain evidence="21">CC-503</strain>
    </source>
</reference>
<keyword evidence="4" id="KW-0934">Plastid</keyword>
<feature type="compositionally biased region" description="Low complexity" evidence="18">
    <location>
        <begin position="298"/>
        <end position="317"/>
    </location>
</feature>
<evidence type="ECO:0000256" key="14">
    <source>
        <dbReference type="ARBA" id="ARBA00024015"/>
    </source>
</evidence>
<comment type="pathway">
    <text evidence="14">Cofactor biosynthesis; tocopherol biosynthesis.</text>
</comment>
<feature type="compositionally biased region" description="Gly residues" evidence="18">
    <location>
        <begin position="713"/>
        <end position="735"/>
    </location>
</feature>
<evidence type="ECO:0000256" key="10">
    <source>
        <dbReference type="ARBA" id="ARBA00022833"/>
    </source>
</evidence>
<dbReference type="InterPro" id="IPR002893">
    <property type="entry name" value="Znf_MYND"/>
</dbReference>
<feature type="region of interest" description="Disordered" evidence="18">
    <location>
        <begin position="610"/>
        <end position="647"/>
    </location>
</feature>
<dbReference type="Proteomes" id="UP000006906">
    <property type="component" value="Chromosome 7"/>
</dbReference>
<keyword evidence="11" id="KW-0809">Transit peptide</keyword>
<dbReference type="PANTHER" id="PTHR32523:SF8">
    <property type="entry name" value="DOLICHOL KINASE"/>
    <property type="match status" value="1"/>
</dbReference>
<keyword evidence="10" id="KW-0862">Zinc</keyword>
<dbReference type="PROSITE" id="PS50865">
    <property type="entry name" value="ZF_MYND_2"/>
    <property type="match status" value="1"/>
</dbReference>
<protein>
    <recommendedName>
        <fullName evidence="15">phytol kinase</fullName>
        <ecNumber evidence="15">2.7.1.182</ecNumber>
    </recommendedName>
</protein>
<feature type="region of interest" description="Disordered" evidence="18">
    <location>
        <begin position="298"/>
        <end position="323"/>
    </location>
</feature>
<evidence type="ECO:0000256" key="16">
    <source>
        <dbReference type="ARBA" id="ARBA00048889"/>
    </source>
</evidence>
<feature type="compositionally biased region" description="Low complexity" evidence="18">
    <location>
        <begin position="615"/>
        <end position="630"/>
    </location>
</feature>
<dbReference type="Gramene" id="PNW81130">
    <property type="protein sequence ID" value="PNW81130"/>
    <property type="gene ID" value="CHLRE_07g343750v5"/>
</dbReference>
<feature type="compositionally biased region" description="Low complexity" evidence="18">
    <location>
        <begin position="929"/>
        <end position="939"/>
    </location>
</feature>
<dbReference type="RefSeq" id="XP_042922975.1">
    <property type="nucleotide sequence ID" value="XM_043064407.1"/>
</dbReference>
<keyword evidence="21" id="KW-1185">Reference proteome</keyword>
<keyword evidence="6" id="KW-0812">Transmembrane</keyword>
<evidence type="ECO:0000313" key="20">
    <source>
        <dbReference type="EMBL" id="PNW81130.1"/>
    </source>
</evidence>
<accession>A0A2K3DKT4</accession>
<dbReference type="Gene3D" id="6.10.140.2220">
    <property type="match status" value="1"/>
</dbReference>
<dbReference type="Pfam" id="PF01753">
    <property type="entry name" value="zf-MYND"/>
    <property type="match status" value="1"/>
</dbReference>
<dbReference type="GO" id="GO:0010276">
    <property type="term" value="F:phytol kinase activity"/>
    <property type="evidence" value="ECO:0007669"/>
    <property type="project" value="UniProtKB-EC"/>
</dbReference>
<dbReference type="KEGG" id="cre:CHLRE_07g343750v5"/>
<evidence type="ECO:0000256" key="17">
    <source>
        <dbReference type="PROSITE-ProRule" id="PRU00134"/>
    </source>
</evidence>